<evidence type="ECO:0000313" key="2">
    <source>
        <dbReference type="Proteomes" id="UP000792457"/>
    </source>
</evidence>
<dbReference type="Proteomes" id="UP000792457">
    <property type="component" value="Unassembled WGS sequence"/>
</dbReference>
<protein>
    <submittedName>
        <fullName evidence="1">Uncharacterized protein</fullName>
    </submittedName>
</protein>
<reference evidence="1" key="2">
    <citation type="submission" date="2017-10" db="EMBL/GenBank/DDBJ databases">
        <title>Ladona fulva Genome sequencing and assembly.</title>
        <authorList>
            <person name="Murali S."/>
            <person name="Richards S."/>
            <person name="Bandaranaike D."/>
            <person name="Bellair M."/>
            <person name="Blankenburg K."/>
            <person name="Chao H."/>
            <person name="Dinh H."/>
            <person name="Doddapaneni H."/>
            <person name="Dugan-Rocha S."/>
            <person name="Elkadiri S."/>
            <person name="Gnanaolivu R."/>
            <person name="Hernandez B."/>
            <person name="Skinner E."/>
            <person name="Javaid M."/>
            <person name="Lee S."/>
            <person name="Li M."/>
            <person name="Ming W."/>
            <person name="Munidasa M."/>
            <person name="Muniz J."/>
            <person name="Nguyen L."/>
            <person name="Hughes D."/>
            <person name="Osuji N."/>
            <person name="Pu L.-L."/>
            <person name="Puazo M."/>
            <person name="Qu C."/>
            <person name="Quiroz J."/>
            <person name="Raj R."/>
            <person name="Weissenberger G."/>
            <person name="Xin Y."/>
            <person name="Zou X."/>
            <person name="Han Y."/>
            <person name="Worley K."/>
            <person name="Muzny D."/>
            <person name="Gibbs R."/>
        </authorList>
    </citation>
    <scope>NUCLEOTIDE SEQUENCE</scope>
    <source>
        <strain evidence="1">Sampled in the wild</strain>
    </source>
</reference>
<reference evidence="1" key="1">
    <citation type="submission" date="2013-04" db="EMBL/GenBank/DDBJ databases">
        <authorList>
            <person name="Qu J."/>
            <person name="Murali S.C."/>
            <person name="Bandaranaike D."/>
            <person name="Bellair M."/>
            <person name="Blankenburg K."/>
            <person name="Chao H."/>
            <person name="Dinh H."/>
            <person name="Doddapaneni H."/>
            <person name="Downs B."/>
            <person name="Dugan-Rocha S."/>
            <person name="Elkadiri S."/>
            <person name="Gnanaolivu R.D."/>
            <person name="Hernandez B."/>
            <person name="Javaid M."/>
            <person name="Jayaseelan J.C."/>
            <person name="Lee S."/>
            <person name="Li M."/>
            <person name="Ming W."/>
            <person name="Munidasa M."/>
            <person name="Muniz J."/>
            <person name="Nguyen L."/>
            <person name="Ongeri F."/>
            <person name="Osuji N."/>
            <person name="Pu L.-L."/>
            <person name="Puazo M."/>
            <person name="Qu C."/>
            <person name="Quiroz J."/>
            <person name="Raj R."/>
            <person name="Weissenberger G."/>
            <person name="Xin Y."/>
            <person name="Zou X."/>
            <person name="Han Y."/>
            <person name="Richards S."/>
            <person name="Worley K."/>
            <person name="Muzny D."/>
            <person name="Gibbs R."/>
        </authorList>
    </citation>
    <scope>NUCLEOTIDE SEQUENCE</scope>
    <source>
        <strain evidence="1">Sampled in the wild</strain>
    </source>
</reference>
<feature type="non-terminal residue" evidence="1">
    <location>
        <position position="1"/>
    </location>
</feature>
<feature type="non-terminal residue" evidence="1">
    <location>
        <position position="247"/>
    </location>
</feature>
<gene>
    <name evidence="1" type="ORF">J437_LFUL003366</name>
</gene>
<accession>A0A8K0JSQ5</accession>
<proteinExistence type="predicted"/>
<dbReference type="EMBL" id="KZ308119">
    <property type="protein sequence ID" value="KAG8221986.1"/>
    <property type="molecule type" value="Genomic_DNA"/>
</dbReference>
<dbReference type="AlphaFoldDB" id="A0A8K0JSQ5"/>
<organism evidence="1 2">
    <name type="scientific">Ladona fulva</name>
    <name type="common">Scarce chaser dragonfly</name>
    <name type="synonym">Libellula fulva</name>
    <dbReference type="NCBI Taxonomy" id="123851"/>
    <lineage>
        <taxon>Eukaryota</taxon>
        <taxon>Metazoa</taxon>
        <taxon>Ecdysozoa</taxon>
        <taxon>Arthropoda</taxon>
        <taxon>Hexapoda</taxon>
        <taxon>Insecta</taxon>
        <taxon>Pterygota</taxon>
        <taxon>Palaeoptera</taxon>
        <taxon>Odonata</taxon>
        <taxon>Epiprocta</taxon>
        <taxon>Anisoptera</taxon>
        <taxon>Libelluloidea</taxon>
        <taxon>Libellulidae</taxon>
        <taxon>Ladona</taxon>
    </lineage>
</organism>
<comment type="caution">
    <text evidence="1">The sequence shown here is derived from an EMBL/GenBank/DDBJ whole genome shotgun (WGS) entry which is preliminary data.</text>
</comment>
<keyword evidence="2" id="KW-1185">Reference proteome</keyword>
<name>A0A8K0JSQ5_LADFU</name>
<evidence type="ECO:0000313" key="1">
    <source>
        <dbReference type="EMBL" id="KAG8221986.1"/>
    </source>
</evidence>
<sequence length="247" mass="27658">LDQPKPTPYPSNFSTLFRRIPLRKIHYSPSFSSSHLLPLTISPYKLPLPLHSPPIFFPLRNSHPCIPSPVETHSLLSLVSPPASGASYLPSLHNSLSPHLFTLLLLLLCSPPHHSQHYPSSPKPSRFTSGHPSPTYLHTHRRLCCCPLRPLNTLPEIGFRRWFGISATVFLGNPRLPIRPLSYLRQLFRESVAVFFPENFSPSPQSSRINGVEKPLIIPLSSSLSLVPLLSSQFFLPSLALSPRIPR</sequence>